<keyword evidence="4" id="KW-0804">Transcription</keyword>
<evidence type="ECO:0000256" key="3">
    <source>
        <dbReference type="ARBA" id="ARBA00022478"/>
    </source>
</evidence>
<dbReference type="AlphaFoldDB" id="A0AAD3CL90"/>
<comment type="caution">
    <text evidence="6">The sequence shown here is derived from an EMBL/GenBank/DDBJ whole genome shotgun (WGS) entry which is preliminary data.</text>
</comment>
<evidence type="ECO:0000313" key="7">
    <source>
        <dbReference type="Proteomes" id="UP001054902"/>
    </source>
</evidence>
<reference evidence="6 7" key="1">
    <citation type="journal article" date="2021" name="Sci. Rep.">
        <title>The genome of the diatom Chaetoceros tenuissimus carries an ancient integrated fragment of an extant virus.</title>
        <authorList>
            <person name="Hongo Y."/>
            <person name="Kimura K."/>
            <person name="Takaki Y."/>
            <person name="Yoshida Y."/>
            <person name="Baba S."/>
            <person name="Kobayashi G."/>
            <person name="Nagasaki K."/>
            <person name="Hano T."/>
            <person name="Tomaru Y."/>
        </authorList>
    </citation>
    <scope>NUCLEOTIDE SEQUENCE [LARGE SCALE GENOMIC DNA]</scope>
    <source>
        <strain evidence="6 7">NIES-3715</strain>
    </source>
</reference>
<keyword evidence="3" id="KW-0240">DNA-directed RNA polymerase</keyword>
<dbReference type="InterPro" id="IPR016049">
    <property type="entry name" value="RNA_pol_Rpc34-like"/>
</dbReference>
<dbReference type="GO" id="GO:0005654">
    <property type="term" value="C:nucleoplasm"/>
    <property type="evidence" value="ECO:0007669"/>
    <property type="project" value="UniProtKB-ARBA"/>
</dbReference>
<evidence type="ECO:0000313" key="6">
    <source>
        <dbReference type="EMBL" id="GFH46956.1"/>
    </source>
</evidence>
<dbReference type="GO" id="GO:0005666">
    <property type="term" value="C:RNA polymerase III complex"/>
    <property type="evidence" value="ECO:0007669"/>
    <property type="project" value="InterPro"/>
</dbReference>
<dbReference type="Gene3D" id="1.10.10.10">
    <property type="entry name" value="Winged helix-like DNA-binding domain superfamily/Winged helix DNA-binding domain"/>
    <property type="match status" value="1"/>
</dbReference>
<dbReference type="Pfam" id="PF05158">
    <property type="entry name" value="RNA_pol_Rpc34"/>
    <property type="match status" value="1"/>
</dbReference>
<dbReference type="InterPro" id="IPR036388">
    <property type="entry name" value="WH-like_DNA-bd_sf"/>
</dbReference>
<organism evidence="6 7">
    <name type="scientific">Chaetoceros tenuissimus</name>
    <dbReference type="NCBI Taxonomy" id="426638"/>
    <lineage>
        <taxon>Eukaryota</taxon>
        <taxon>Sar</taxon>
        <taxon>Stramenopiles</taxon>
        <taxon>Ochrophyta</taxon>
        <taxon>Bacillariophyta</taxon>
        <taxon>Coscinodiscophyceae</taxon>
        <taxon>Chaetocerotophycidae</taxon>
        <taxon>Chaetocerotales</taxon>
        <taxon>Chaetocerotaceae</taxon>
        <taxon>Chaetoceros</taxon>
    </lineage>
</organism>
<keyword evidence="7" id="KW-1185">Reference proteome</keyword>
<dbReference type="FunFam" id="1.10.10.10:FF:000116">
    <property type="entry name" value="DNA-directed RNA polymerase III subunit RPC6"/>
    <property type="match status" value="1"/>
</dbReference>
<dbReference type="PANTHER" id="PTHR12780">
    <property type="entry name" value="RNA POLYMERASE III DNA DIRECTED , 39KD SUBUNIT-RELATED"/>
    <property type="match status" value="1"/>
</dbReference>
<evidence type="ECO:0008006" key="8">
    <source>
        <dbReference type="Google" id="ProtNLM"/>
    </source>
</evidence>
<gene>
    <name evidence="6" type="ORF">CTEN210_03431</name>
</gene>
<protein>
    <recommendedName>
        <fullName evidence="8">DNA-directed RNA polymerase III subunit RPC6</fullName>
    </recommendedName>
</protein>
<sequence length="319" mass="36360">MPPKRSATSIGLPTSKRRAINTAATKAIKVEQEQAAQSSSQKLKQDFIKLFNDQPYKHNGVSNSQLKNLFKEQYASLPMIINDLIQESRLTMSKVGSELFYNFVTEELASKFAGLDVSARMVYQVIEKVGNKGIWTKDIRIQTNIQQQALNKIFKKLEDRRLIKPIKSITAKAKKLYMLYDLQPAKELTGGPWYSDLEFDHEFVAELRNFVLLCVKKMNGGKGISLKEIANKMKEANVSRVQLNLNEVAQLVQTLAFDYLIEQNGTNLNGEALFVAAKRCSSCCDFKWWEVLSPDFHFRDIEFEDGVLLTKHEPHHHTG</sequence>
<dbReference type="EMBL" id="BLLK01000022">
    <property type="protein sequence ID" value="GFH46956.1"/>
    <property type="molecule type" value="Genomic_DNA"/>
</dbReference>
<evidence type="ECO:0000256" key="2">
    <source>
        <dbReference type="ARBA" id="ARBA00011038"/>
    </source>
</evidence>
<keyword evidence="5" id="KW-0539">Nucleus</keyword>
<dbReference type="SUPFAM" id="SSF46785">
    <property type="entry name" value="Winged helix' DNA-binding domain"/>
    <property type="match status" value="1"/>
</dbReference>
<evidence type="ECO:0000256" key="4">
    <source>
        <dbReference type="ARBA" id="ARBA00023163"/>
    </source>
</evidence>
<evidence type="ECO:0000256" key="5">
    <source>
        <dbReference type="ARBA" id="ARBA00023242"/>
    </source>
</evidence>
<comment type="similarity">
    <text evidence="2">Belongs to the eukaryotic RPC34/RPC39 RNA polymerase subunit family.</text>
</comment>
<dbReference type="Proteomes" id="UP001054902">
    <property type="component" value="Unassembled WGS sequence"/>
</dbReference>
<dbReference type="InterPro" id="IPR036390">
    <property type="entry name" value="WH_DNA-bd_sf"/>
</dbReference>
<proteinExistence type="inferred from homology"/>
<comment type="subcellular location">
    <subcellularLocation>
        <location evidence="1">Nucleus</location>
    </subcellularLocation>
</comment>
<accession>A0AAD3CL90</accession>
<name>A0AAD3CL90_9STRA</name>
<dbReference type="GO" id="GO:0005737">
    <property type="term" value="C:cytoplasm"/>
    <property type="evidence" value="ECO:0007669"/>
    <property type="project" value="UniProtKB-ARBA"/>
</dbReference>
<dbReference type="GO" id="GO:0006383">
    <property type="term" value="P:transcription by RNA polymerase III"/>
    <property type="evidence" value="ECO:0007669"/>
    <property type="project" value="InterPro"/>
</dbReference>
<evidence type="ECO:0000256" key="1">
    <source>
        <dbReference type="ARBA" id="ARBA00004123"/>
    </source>
</evidence>
<dbReference type="InterPro" id="IPR007832">
    <property type="entry name" value="RNA_pol_Rpc34"/>
</dbReference>